<organism evidence="1 2">
    <name type="scientific">Saccharothrix yanglingensis</name>
    <dbReference type="NCBI Taxonomy" id="659496"/>
    <lineage>
        <taxon>Bacteria</taxon>
        <taxon>Bacillati</taxon>
        <taxon>Actinomycetota</taxon>
        <taxon>Actinomycetes</taxon>
        <taxon>Pseudonocardiales</taxon>
        <taxon>Pseudonocardiaceae</taxon>
        <taxon>Saccharothrix</taxon>
    </lineage>
</organism>
<dbReference type="Gene3D" id="3.40.50.300">
    <property type="entry name" value="P-loop containing nucleotide triphosphate hydrolases"/>
    <property type="match status" value="1"/>
</dbReference>
<dbReference type="PANTHER" id="PTHR47691">
    <property type="entry name" value="REGULATOR-RELATED"/>
    <property type="match status" value="1"/>
</dbReference>
<dbReference type="Proteomes" id="UP001225605">
    <property type="component" value="Unassembled WGS sequence"/>
</dbReference>
<dbReference type="EMBL" id="NSDM01000003">
    <property type="protein sequence ID" value="MDQ2583992.1"/>
    <property type="molecule type" value="Genomic_DNA"/>
</dbReference>
<proteinExistence type="predicted"/>
<dbReference type="PANTHER" id="PTHR47691:SF3">
    <property type="entry name" value="HTH-TYPE TRANSCRIPTIONAL REGULATOR RV0890C-RELATED"/>
    <property type="match status" value="1"/>
</dbReference>
<gene>
    <name evidence="1" type="ORF">CKY47_08370</name>
</gene>
<dbReference type="SUPFAM" id="SSF52540">
    <property type="entry name" value="P-loop containing nucleoside triphosphate hydrolases"/>
    <property type="match status" value="1"/>
</dbReference>
<protein>
    <submittedName>
        <fullName evidence="1">Uncharacterized protein</fullName>
    </submittedName>
</protein>
<name>A0ABU0WW46_9PSEU</name>
<sequence length="207" mass="21606">MTEDAVRNVVDGQVLGDVVQVGSAAFVPETRPTAVAGLPPPAVFVGRERELARLVAALEPGAPSAVLVWSVGGLPGVGETALAVRAAHRAVAAGWFPGGVLMTNLRGYDQPTQRITPSTALAGLLGALGVASGHIPPEVDDRARLWRSRLADRPRTLVLADNVSDASQVVPLLPGDSRHQVLITSRHSATWTRPPAGTCAACASWRR</sequence>
<reference evidence="1 2" key="1">
    <citation type="submission" date="2017-06" db="EMBL/GenBank/DDBJ databases">
        <title>Cultured bacterium strain Saccharothrix yanglingensis Hhs.015.</title>
        <authorList>
            <person name="Xia Y."/>
        </authorList>
    </citation>
    <scope>NUCLEOTIDE SEQUENCE [LARGE SCALE GENOMIC DNA]</scope>
    <source>
        <strain evidence="1 2">Hhs.015</strain>
    </source>
</reference>
<dbReference type="RefSeq" id="WP_306745114.1">
    <property type="nucleotide sequence ID" value="NZ_NSDM01000003.1"/>
</dbReference>
<dbReference type="InterPro" id="IPR027417">
    <property type="entry name" value="P-loop_NTPase"/>
</dbReference>
<keyword evidence="2" id="KW-1185">Reference proteome</keyword>
<comment type="caution">
    <text evidence="1">The sequence shown here is derived from an EMBL/GenBank/DDBJ whole genome shotgun (WGS) entry which is preliminary data.</text>
</comment>
<accession>A0ABU0WW46</accession>
<evidence type="ECO:0000313" key="1">
    <source>
        <dbReference type="EMBL" id="MDQ2583992.1"/>
    </source>
</evidence>
<evidence type="ECO:0000313" key="2">
    <source>
        <dbReference type="Proteomes" id="UP001225605"/>
    </source>
</evidence>